<reference evidence="4 5" key="1">
    <citation type="submission" date="2019-02" db="EMBL/GenBank/DDBJ databases">
        <title>Dyella amyloliquefaciens sp. nov., isolated from forest soil.</title>
        <authorList>
            <person name="Gao Z.-H."/>
            <person name="Qiu L.-H."/>
        </authorList>
    </citation>
    <scope>NUCLEOTIDE SEQUENCE [LARGE SCALE GENOMIC DNA]</scope>
    <source>
        <strain evidence="4 5">KACC 12747</strain>
    </source>
</reference>
<dbReference type="SUPFAM" id="SSF52402">
    <property type="entry name" value="Adenine nucleotide alpha hydrolases-like"/>
    <property type="match status" value="1"/>
</dbReference>
<sequence length="145" mass="15406">MFRHILLPIDGSELSTRAASTGIELAALAKARVLVLHVIPPFQTVAFAGVLLTSTEYTYNEQAKANGARYLADAHAMAEAAGVSSEGEAIFSDQPADIIIRIAGERDCDLIVMGSHGRRGMTRLLLGSETQKVLLGCGVPVLVCR</sequence>
<dbReference type="EMBL" id="SJTG01000002">
    <property type="protein sequence ID" value="TCI10263.1"/>
    <property type="molecule type" value="Genomic_DNA"/>
</dbReference>
<evidence type="ECO:0000256" key="2">
    <source>
        <dbReference type="PIRNR" id="PIRNR006276"/>
    </source>
</evidence>
<dbReference type="PIRSF" id="PIRSF006276">
    <property type="entry name" value="UspA"/>
    <property type="match status" value="1"/>
</dbReference>
<comment type="subcellular location">
    <subcellularLocation>
        <location evidence="2">Cytoplasm</location>
    </subcellularLocation>
</comment>
<dbReference type="Gene3D" id="3.40.50.620">
    <property type="entry name" value="HUPs"/>
    <property type="match status" value="1"/>
</dbReference>
<comment type="caution">
    <text evidence="4">The sequence shown here is derived from an EMBL/GenBank/DDBJ whole genome shotgun (WGS) entry which is preliminary data.</text>
</comment>
<name>A0A4R0YTR4_9GAMM</name>
<evidence type="ECO:0000259" key="3">
    <source>
        <dbReference type="Pfam" id="PF00582"/>
    </source>
</evidence>
<dbReference type="RefSeq" id="WP_131408114.1">
    <property type="nucleotide sequence ID" value="NZ_SJTG01000002.1"/>
</dbReference>
<gene>
    <name evidence="4" type="ORF">EZM97_15300</name>
</gene>
<dbReference type="PRINTS" id="PR01438">
    <property type="entry name" value="UNVRSLSTRESS"/>
</dbReference>
<proteinExistence type="inferred from homology"/>
<dbReference type="InterPro" id="IPR006015">
    <property type="entry name" value="Universal_stress_UspA"/>
</dbReference>
<comment type="similarity">
    <text evidence="1 2">Belongs to the universal stress protein A family.</text>
</comment>
<dbReference type="AlphaFoldDB" id="A0A4R0YTR4"/>
<keyword evidence="5" id="KW-1185">Reference proteome</keyword>
<dbReference type="PANTHER" id="PTHR46268">
    <property type="entry name" value="STRESS RESPONSE PROTEIN NHAX"/>
    <property type="match status" value="1"/>
</dbReference>
<dbReference type="PANTHER" id="PTHR46268:SF15">
    <property type="entry name" value="UNIVERSAL STRESS PROTEIN HP_0031"/>
    <property type="match status" value="1"/>
</dbReference>
<dbReference type="Proteomes" id="UP000291822">
    <property type="component" value="Unassembled WGS sequence"/>
</dbReference>
<evidence type="ECO:0000313" key="5">
    <source>
        <dbReference type="Proteomes" id="UP000291822"/>
    </source>
</evidence>
<keyword evidence="2" id="KW-0963">Cytoplasm</keyword>
<dbReference type="Pfam" id="PF00582">
    <property type="entry name" value="Usp"/>
    <property type="match status" value="1"/>
</dbReference>
<evidence type="ECO:0000313" key="4">
    <source>
        <dbReference type="EMBL" id="TCI10263.1"/>
    </source>
</evidence>
<accession>A0A4R0YTR4</accession>
<dbReference type="InterPro" id="IPR014729">
    <property type="entry name" value="Rossmann-like_a/b/a_fold"/>
</dbReference>
<dbReference type="GO" id="GO:0005737">
    <property type="term" value="C:cytoplasm"/>
    <property type="evidence" value="ECO:0007669"/>
    <property type="project" value="UniProtKB-SubCell"/>
</dbReference>
<dbReference type="InterPro" id="IPR006016">
    <property type="entry name" value="UspA"/>
</dbReference>
<organism evidence="4 5">
    <name type="scientific">Dyella soli</name>
    <dbReference type="NCBI Taxonomy" id="522319"/>
    <lineage>
        <taxon>Bacteria</taxon>
        <taxon>Pseudomonadati</taxon>
        <taxon>Pseudomonadota</taxon>
        <taxon>Gammaproteobacteria</taxon>
        <taxon>Lysobacterales</taxon>
        <taxon>Rhodanobacteraceae</taxon>
        <taxon>Dyella</taxon>
    </lineage>
</organism>
<protein>
    <recommendedName>
        <fullName evidence="2">Universal stress protein</fullName>
    </recommendedName>
</protein>
<evidence type="ECO:0000256" key="1">
    <source>
        <dbReference type="ARBA" id="ARBA00008791"/>
    </source>
</evidence>
<feature type="domain" description="UspA" evidence="3">
    <location>
        <begin position="1"/>
        <end position="145"/>
    </location>
</feature>
<dbReference type="CDD" id="cd00293">
    <property type="entry name" value="USP-like"/>
    <property type="match status" value="1"/>
</dbReference>